<name>A0ABZ0Q481_9LACO</name>
<dbReference type="EMBL" id="CP104778">
    <property type="protein sequence ID" value="WPC21770.1"/>
    <property type="molecule type" value="Genomic_DNA"/>
</dbReference>
<dbReference type="PROSITE" id="PS51257">
    <property type="entry name" value="PROKAR_LIPOPROTEIN"/>
    <property type="match status" value="1"/>
</dbReference>
<keyword evidence="1" id="KW-0812">Transmembrane</keyword>
<feature type="transmembrane region" description="Helical" evidence="1">
    <location>
        <begin position="31"/>
        <end position="49"/>
    </location>
</feature>
<organism evidence="3 4">
    <name type="scientific">Pediococcus inopinatus</name>
    <dbReference type="NCBI Taxonomy" id="114090"/>
    <lineage>
        <taxon>Bacteria</taxon>
        <taxon>Bacillati</taxon>
        <taxon>Bacillota</taxon>
        <taxon>Bacilli</taxon>
        <taxon>Lactobacillales</taxon>
        <taxon>Lactobacillaceae</taxon>
        <taxon>Pediococcus</taxon>
    </lineage>
</organism>
<feature type="transmembrane region" description="Helical" evidence="1">
    <location>
        <begin position="54"/>
        <end position="73"/>
    </location>
</feature>
<dbReference type="RefSeq" id="WP_063698683.1">
    <property type="nucleotide sequence ID" value="NZ_BBIM01000047.1"/>
</dbReference>
<keyword evidence="1" id="KW-1133">Transmembrane helix</keyword>
<dbReference type="InterPro" id="IPR054331">
    <property type="entry name" value="LiaF_TM"/>
</dbReference>
<dbReference type="Pfam" id="PF22570">
    <property type="entry name" value="LiaF-TM"/>
    <property type="match status" value="1"/>
</dbReference>
<reference evidence="4" key="1">
    <citation type="submission" date="2024-06" db="EMBL/GenBank/DDBJ databases">
        <authorList>
            <person name="Chang H.C."/>
            <person name="Mun S.Y."/>
        </authorList>
    </citation>
    <scope>NUCLEOTIDE SEQUENCE [LARGE SCALE GENOMIC DNA]</scope>
    <source>
        <strain evidence="4">KT1</strain>
    </source>
</reference>
<evidence type="ECO:0000313" key="4">
    <source>
        <dbReference type="Proteomes" id="UP001302696"/>
    </source>
</evidence>
<feature type="transmembrane region" description="Helical" evidence="1">
    <location>
        <begin position="7"/>
        <end position="25"/>
    </location>
</feature>
<feature type="domain" description="LiaF transmembrane" evidence="2">
    <location>
        <begin position="11"/>
        <end position="107"/>
    </location>
</feature>
<gene>
    <name evidence="3" type="ORF">N6G96_00670</name>
</gene>
<evidence type="ECO:0000256" key="1">
    <source>
        <dbReference type="SAM" id="Phobius"/>
    </source>
</evidence>
<protein>
    <submittedName>
        <fullName evidence="3">Cell wall-active antibiotics response protein</fullName>
    </submittedName>
</protein>
<accession>A0ABZ0Q481</accession>
<keyword evidence="1" id="KW-0472">Membrane</keyword>
<dbReference type="Proteomes" id="UP001302696">
    <property type="component" value="Chromosome"/>
</dbReference>
<evidence type="ECO:0000313" key="3">
    <source>
        <dbReference type="EMBL" id="WPC21770.1"/>
    </source>
</evidence>
<keyword evidence="4" id="KW-1185">Reference proteome</keyword>
<proteinExistence type="predicted"/>
<feature type="transmembrane region" description="Helical" evidence="1">
    <location>
        <begin position="79"/>
        <end position="102"/>
    </location>
</feature>
<evidence type="ECO:0000259" key="2">
    <source>
        <dbReference type="Pfam" id="PF22570"/>
    </source>
</evidence>
<sequence>MNEKTKWGHWFWGLFFLACAGILVASKMGRFSYHIGFWMLVLTLILVAATIKSIVYFSVSGTVFSLAFLSLLYAKPLGITSLVPWTILGATLLLSIGLSLVLQPFKRKLSRHHAHITFEKTGNYTGQHFSDTTSTDYESYVEVNVRMGSTIRYVQSDNFQQAVINVTMGDVKVYFDHATVVEDQVKIELNGSMGDVSLYIPKEWDVQMNLNSLMADLGEKGLTPTKTGPKVFITGNFKLGDIEVYYV</sequence>